<evidence type="ECO:0000313" key="7">
    <source>
        <dbReference type="Proteomes" id="UP000531251"/>
    </source>
</evidence>
<name>A0A7X5Y0P1_9SPHN</name>
<evidence type="ECO:0000256" key="2">
    <source>
        <dbReference type="ARBA" id="ARBA00022908"/>
    </source>
</evidence>
<comment type="similarity">
    <text evidence="1">Belongs to the 'phage' integrase family.</text>
</comment>
<keyword evidence="7" id="KW-1185">Reference proteome</keyword>
<dbReference type="Pfam" id="PF22022">
    <property type="entry name" value="Phage_int_M"/>
    <property type="match status" value="1"/>
</dbReference>
<dbReference type="RefSeq" id="WP_277600092.1">
    <property type="nucleotide sequence ID" value="NZ_BAAADY010000013.1"/>
</dbReference>
<protein>
    <recommendedName>
        <fullName evidence="5">Core-binding (CB) domain-containing protein</fullName>
    </recommendedName>
</protein>
<dbReference type="AlphaFoldDB" id="A0A7X5Y0P1"/>
<proteinExistence type="inferred from homology"/>
<feature type="domain" description="Core-binding (CB)" evidence="5">
    <location>
        <begin position="141"/>
        <end position="222"/>
    </location>
</feature>
<sequence length="306" mass="33496">MPQLIAGQPFSPAFSLQTLSQPIAIHIGVSQMFWGHFAGTTPGSWGYHVLTDAKCRAAKPTGKAYKLSDSRGLYLFVTATGYRSWRCKYRLRGKERALVLGAYPDMPLSRARDARDAAAPMLRDGQDPSLVKKRGAPTGTPTLKQLAEDWIGVQKATWVPRHARDVLRSLERDVFPVLGEALITEITPPDVLRLLRAIESRPAIETAHRVCQRLEVVFAFGIASGQSSGNPAAEVHAALKPVKRGRQPALRNLQEAQQLLLESEKQPGQPLVKIASRLLALTAVRPGVIRLAQPDELEDLDGTAPI</sequence>
<dbReference type="InterPro" id="IPR050808">
    <property type="entry name" value="Phage_Integrase"/>
</dbReference>
<dbReference type="InterPro" id="IPR010998">
    <property type="entry name" value="Integrase_recombinase_N"/>
</dbReference>
<keyword evidence="2" id="KW-0229">DNA integration</keyword>
<evidence type="ECO:0000256" key="4">
    <source>
        <dbReference type="PROSITE-ProRule" id="PRU01248"/>
    </source>
</evidence>
<dbReference type="Gene3D" id="3.30.160.390">
    <property type="entry name" value="Integrase, DNA-binding domain"/>
    <property type="match status" value="1"/>
</dbReference>
<dbReference type="EMBL" id="JAATJB010000004">
    <property type="protein sequence ID" value="NJB97281.1"/>
    <property type="molecule type" value="Genomic_DNA"/>
</dbReference>
<dbReference type="InterPro" id="IPR044068">
    <property type="entry name" value="CB"/>
</dbReference>
<organism evidence="6 7">
    <name type="scientific">Sphingomonas trueperi</name>
    <dbReference type="NCBI Taxonomy" id="53317"/>
    <lineage>
        <taxon>Bacteria</taxon>
        <taxon>Pseudomonadati</taxon>
        <taxon>Pseudomonadota</taxon>
        <taxon>Alphaproteobacteria</taxon>
        <taxon>Sphingomonadales</taxon>
        <taxon>Sphingomonadaceae</taxon>
        <taxon>Sphingomonas</taxon>
    </lineage>
</organism>
<dbReference type="GO" id="GO:0015074">
    <property type="term" value="P:DNA integration"/>
    <property type="evidence" value="ECO:0007669"/>
    <property type="project" value="UniProtKB-KW"/>
</dbReference>
<accession>A0A7X5Y0P1</accession>
<evidence type="ECO:0000313" key="6">
    <source>
        <dbReference type="EMBL" id="NJB97281.1"/>
    </source>
</evidence>
<reference evidence="6 7" key="1">
    <citation type="submission" date="2020-03" db="EMBL/GenBank/DDBJ databases">
        <title>Genomic Encyclopedia of Type Strains, Phase IV (KMG-IV): sequencing the most valuable type-strain genomes for metagenomic binning, comparative biology and taxonomic classification.</title>
        <authorList>
            <person name="Goeker M."/>
        </authorList>
    </citation>
    <scope>NUCLEOTIDE SEQUENCE [LARGE SCALE GENOMIC DNA]</scope>
    <source>
        <strain evidence="6 7">DSM 7225</strain>
    </source>
</reference>
<dbReference type="InterPro" id="IPR038488">
    <property type="entry name" value="Integrase_DNA-bd_sf"/>
</dbReference>
<dbReference type="GO" id="GO:0003677">
    <property type="term" value="F:DNA binding"/>
    <property type="evidence" value="ECO:0007669"/>
    <property type="project" value="UniProtKB-UniRule"/>
</dbReference>
<evidence type="ECO:0000256" key="3">
    <source>
        <dbReference type="ARBA" id="ARBA00023125"/>
    </source>
</evidence>
<gene>
    <name evidence="6" type="ORF">GGR89_001593</name>
</gene>
<comment type="caution">
    <text evidence="6">The sequence shown here is derived from an EMBL/GenBank/DDBJ whole genome shotgun (WGS) entry which is preliminary data.</text>
</comment>
<dbReference type="Gene3D" id="1.10.150.130">
    <property type="match status" value="1"/>
</dbReference>
<dbReference type="SUPFAM" id="SSF56349">
    <property type="entry name" value="DNA breaking-rejoining enzymes"/>
    <property type="match status" value="1"/>
</dbReference>
<dbReference type="PANTHER" id="PTHR30629">
    <property type="entry name" value="PROPHAGE INTEGRASE"/>
    <property type="match status" value="1"/>
</dbReference>
<evidence type="ECO:0000259" key="5">
    <source>
        <dbReference type="PROSITE" id="PS51900"/>
    </source>
</evidence>
<dbReference type="InterPro" id="IPR053876">
    <property type="entry name" value="Phage_int_M"/>
</dbReference>
<dbReference type="InterPro" id="IPR025166">
    <property type="entry name" value="Integrase_DNA_bind_dom"/>
</dbReference>
<dbReference type="Proteomes" id="UP000531251">
    <property type="component" value="Unassembled WGS sequence"/>
</dbReference>
<keyword evidence="3 4" id="KW-0238">DNA-binding</keyword>
<dbReference type="Pfam" id="PF13356">
    <property type="entry name" value="Arm-DNA-bind_3"/>
    <property type="match status" value="1"/>
</dbReference>
<evidence type="ECO:0000256" key="1">
    <source>
        <dbReference type="ARBA" id="ARBA00008857"/>
    </source>
</evidence>
<dbReference type="PANTHER" id="PTHR30629:SF2">
    <property type="entry name" value="PROPHAGE INTEGRASE INTS-RELATED"/>
    <property type="match status" value="1"/>
</dbReference>
<dbReference type="InterPro" id="IPR011010">
    <property type="entry name" value="DNA_brk_join_enz"/>
</dbReference>
<dbReference type="PROSITE" id="PS51900">
    <property type="entry name" value="CB"/>
    <property type="match status" value="1"/>
</dbReference>